<evidence type="ECO:0000313" key="2">
    <source>
        <dbReference type="EMBL" id="GHO56568.1"/>
    </source>
</evidence>
<dbReference type="PANTHER" id="PTHR38011">
    <property type="entry name" value="DIHYDROFOLATE REDUCTASE FAMILY PROTEIN (AFU_ORTHOLOGUE AFUA_8G06820)"/>
    <property type="match status" value="1"/>
</dbReference>
<dbReference type="InterPro" id="IPR050765">
    <property type="entry name" value="Riboflavin_Biosynth_HTPR"/>
</dbReference>
<sequence length="180" mass="20100">MGKIVATEYVTLDGVMEAPNEWSFQFWSDEAAKFKLDELFASDALLLGRVTYEGFAAAWPTMKDDAGFADRMNSLPKYVISTTLKEATWNNSTVIRENIAEEVAKIKEQTSQDILLSGSADLVNALAQHNLIDEYRIMLYPVVVGKGKRLFQEGIDKKTLRLGEVKTFSSGVTILSYYPA</sequence>
<dbReference type="SUPFAM" id="SSF53597">
    <property type="entry name" value="Dihydrofolate reductase-like"/>
    <property type="match status" value="1"/>
</dbReference>
<name>A0ABQ3UV55_9CHLR</name>
<reference evidence="2 3" key="1">
    <citation type="journal article" date="2021" name="Int. J. Syst. Evol. Microbiol.">
        <title>Reticulibacter mediterranei gen. nov., sp. nov., within the new family Reticulibacteraceae fam. nov., and Ktedonospora formicarum gen. nov., sp. nov., Ktedonobacter robiniae sp. nov., Dictyobacter formicarum sp. nov. and Dictyobacter arantiisoli sp. nov., belonging to the class Ktedonobacteria.</title>
        <authorList>
            <person name="Yabe S."/>
            <person name="Zheng Y."/>
            <person name="Wang C.M."/>
            <person name="Sakai Y."/>
            <person name="Abe K."/>
            <person name="Yokota A."/>
            <person name="Donadio S."/>
            <person name="Cavaletti L."/>
            <person name="Monciardini P."/>
        </authorList>
    </citation>
    <scope>NUCLEOTIDE SEQUENCE [LARGE SCALE GENOMIC DNA]</scope>
    <source>
        <strain evidence="2 3">SOSP1-30</strain>
    </source>
</reference>
<feature type="domain" description="Bacterial bifunctional deaminase-reductase C-terminal" evidence="1">
    <location>
        <begin position="3"/>
        <end position="173"/>
    </location>
</feature>
<gene>
    <name evidence="2" type="ORF">KSB_50430</name>
</gene>
<comment type="caution">
    <text evidence="2">The sequence shown here is derived from an EMBL/GenBank/DDBJ whole genome shotgun (WGS) entry which is preliminary data.</text>
</comment>
<dbReference type="Proteomes" id="UP000654345">
    <property type="component" value="Unassembled WGS sequence"/>
</dbReference>
<evidence type="ECO:0000313" key="3">
    <source>
        <dbReference type="Proteomes" id="UP000654345"/>
    </source>
</evidence>
<organism evidence="2 3">
    <name type="scientific">Ktedonobacter robiniae</name>
    <dbReference type="NCBI Taxonomy" id="2778365"/>
    <lineage>
        <taxon>Bacteria</taxon>
        <taxon>Bacillati</taxon>
        <taxon>Chloroflexota</taxon>
        <taxon>Ktedonobacteria</taxon>
        <taxon>Ktedonobacterales</taxon>
        <taxon>Ktedonobacteraceae</taxon>
        <taxon>Ktedonobacter</taxon>
    </lineage>
</organism>
<proteinExistence type="predicted"/>
<dbReference type="Gene3D" id="3.40.430.10">
    <property type="entry name" value="Dihydrofolate Reductase, subunit A"/>
    <property type="match status" value="1"/>
</dbReference>
<dbReference type="InterPro" id="IPR024072">
    <property type="entry name" value="DHFR-like_dom_sf"/>
</dbReference>
<dbReference type="PANTHER" id="PTHR38011:SF11">
    <property type="entry name" value="2,5-DIAMINO-6-RIBOSYLAMINO-4(3H)-PYRIMIDINONE 5'-PHOSPHATE REDUCTASE"/>
    <property type="match status" value="1"/>
</dbReference>
<dbReference type="RefSeq" id="WP_201373046.1">
    <property type="nucleotide sequence ID" value="NZ_BNJG01000002.1"/>
</dbReference>
<dbReference type="Pfam" id="PF01872">
    <property type="entry name" value="RibD_C"/>
    <property type="match status" value="1"/>
</dbReference>
<dbReference type="InterPro" id="IPR002734">
    <property type="entry name" value="RibDG_C"/>
</dbReference>
<accession>A0ABQ3UV55</accession>
<keyword evidence="3" id="KW-1185">Reference proteome</keyword>
<dbReference type="EMBL" id="BNJG01000002">
    <property type="protein sequence ID" value="GHO56568.1"/>
    <property type="molecule type" value="Genomic_DNA"/>
</dbReference>
<protein>
    <submittedName>
        <fullName evidence="2">Pyrimidine reductase</fullName>
    </submittedName>
</protein>
<evidence type="ECO:0000259" key="1">
    <source>
        <dbReference type="Pfam" id="PF01872"/>
    </source>
</evidence>